<gene>
    <name evidence="4" type="ORF">NCTC11388_00396</name>
</gene>
<accession>A0A380B9C9</accession>
<dbReference type="InterPro" id="IPR050248">
    <property type="entry name" value="Polysacc_deacetylase_ArnD"/>
</dbReference>
<dbReference type="EMBL" id="UGYW01000001">
    <property type="protein sequence ID" value="SUI97407.1"/>
    <property type="molecule type" value="Genomic_DNA"/>
</dbReference>
<dbReference type="InterPro" id="IPR012341">
    <property type="entry name" value="6hp_glycosidase-like_sf"/>
</dbReference>
<dbReference type="Gene3D" id="1.50.10.10">
    <property type="match status" value="1"/>
</dbReference>
<evidence type="ECO:0000313" key="4">
    <source>
        <dbReference type="EMBL" id="SUI97407.1"/>
    </source>
</evidence>
<organism evidence="4 5">
    <name type="scientific">Sphingobacterium spiritivorum</name>
    <name type="common">Flavobacterium spiritivorum</name>
    <dbReference type="NCBI Taxonomy" id="258"/>
    <lineage>
        <taxon>Bacteria</taxon>
        <taxon>Pseudomonadati</taxon>
        <taxon>Bacteroidota</taxon>
        <taxon>Sphingobacteriia</taxon>
        <taxon>Sphingobacteriales</taxon>
        <taxon>Sphingobacteriaceae</taxon>
        <taxon>Sphingobacterium</taxon>
    </lineage>
</organism>
<dbReference type="GO" id="GO:0016020">
    <property type="term" value="C:membrane"/>
    <property type="evidence" value="ECO:0007669"/>
    <property type="project" value="TreeGrafter"/>
</dbReference>
<dbReference type="RefSeq" id="WP_258861886.1">
    <property type="nucleotide sequence ID" value="NZ_UGYW01000001.1"/>
</dbReference>
<dbReference type="AlphaFoldDB" id="A0A380B9C9"/>
<dbReference type="PROSITE" id="PS51677">
    <property type="entry name" value="NODB"/>
    <property type="match status" value="1"/>
</dbReference>
<dbReference type="InterPro" id="IPR008928">
    <property type="entry name" value="6-hairpin_glycosidase_sf"/>
</dbReference>
<evidence type="ECO:0000259" key="3">
    <source>
        <dbReference type="PROSITE" id="PS51677"/>
    </source>
</evidence>
<dbReference type="GO" id="GO:0000272">
    <property type="term" value="P:polysaccharide catabolic process"/>
    <property type="evidence" value="ECO:0007669"/>
    <property type="project" value="UniProtKB-KW"/>
</dbReference>
<protein>
    <submittedName>
        <fullName evidence="4">Polysaccharide deacetylase family sporulation protein PdaB</fullName>
    </submittedName>
</protein>
<dbReference type="GO" id="GO:0016810">
    <property type="term" value="F:hydrolase activity, acting on carbon-nitrogen (but not peptide) bonds"/>
    <property type="evidence" value="ECO:0007669"/>
    <property type="project" value="InterPro"/>
</dbReference>
<dbReference type="InterPro" id="IPR011330">
    <property type="entry name" value="Glyco_hydro/deAcase_b/a-brl"/>
</dbReference>
<name>A0A380B9C9_SPHSI</name>
<feature type="domain" description="NodB homology" evidence="3">
    <location>
        <begin position="115"/>
        <end position="323"/>
    </location>
</feature>
<proteinExistence type="predicted"/>
<dbReference type="SUPFAM" id="SSF48208">
    <property type="entry name" value="Six-hairpin glycosidases"/>
    <property type="match status" value="1"/>
</dbReference>
<dbReference type="GO" id="GO:0004553">
    <property type="term" value="F:hydrolase activity, hydrolyzing O-glycosyl compounds"/>
    <property type="evidence" value="ECO:0007669"/>
    <property type="project" value="InterPro"/>
</dbReference>
<reference evidence="4 5" key="1">
    <citation type="submission" date="2018-06" db="EMBL/GenBank/DDBJ databases">
        <authorList>
            <consortium name="Pathogen Informatics"/>
            <person name="Doyle S."/>
        </authorList>
    </citation>
    <scope>NUCLEOTIDE SEQUENCE [LARGE SCALE GENOMIC DNA]</scope>
    <source>
        <strain evidence="4 5">NCTC11388</strain>
    </source>
</reference>
<dbReference type="InterPro" id="IPR002509">
    <property type="entry name" value="NODB_dom"/>
</dbReference>
<dbReference type="Pfam" id="PF01522">
    <property type="entry name" value="Polysacc_deac_1"/>
    <property type="match status" value="1"/>
</dbReference>
<dbReference type="GO" id="GO:0046872">
    <property type="term" value="F:metal ion binding"/>
    <property type="evidence" value="ECO:0007669"/>
    <property type="project" value="UniProtKB-KW"/>
</dbReference>
<dbReference type="PANTHER" id="PTHR10587:SF133">
    <property type="entry name" value="CHITIN DEACETYLASE 1-RELATED"/>
    <property type="match status" value="1"/>
</dbReference>
<keyword evidence="1" id="KW-0479">Metal-binding</keyword>
<dbReference type="SUPFAM" id="SSF88713">
    <property type="entry name" value="Glycoside hydrolase/deacetylase"/>
    <property type="match status" value="1"/>
</dbReference>
<keyword evidence="2" id="KW-0378">Hydrolase</keyword>
<evidence type="ECO:0000313" key="5">
    <source>
        <dbReference type="Proteomes" id="UP000254893"/>
    </source>
</evidence>
<dbReference type="Proteomes" id="UP000254893">
    <property type="component" value="Unassembled WGS sequence"/>
</dbReference>
<evidence type="ECO:0000256" key="2">
    <source>
        <dbReference type="ARBA" id="ARBA00022801"/>
    </source>
</evidence>
<dbReference type="Gene3D" id="3.20.20.370">
    <property type="entry name" value="Glycoside hydrolase/deacetylase"/>
    <property type="match status" value="1"/>
</dbReference>
<evidence type="ECO:0000256" key="1">
    <source>
        <dbReference type="ARBA" id="ARBA00022723"/>
    </source>
</evidence>
<sequence>MVYGLPADGDTPVDPHSAFTKIGNYPIDGGLVDGPVYSSIFNNLIGIKLNEEDEYAEFQSELAVYHDDYGDYSTNEPTMDGTASLVYLLAAQEEGNPHVVKDNYGAIIKGDPAKKNISLVFTADEFYDGATSILETLKKEKIQGSFFVTGRFLDNPNTDGITKEIVKRGHYLAPHSDQHLLYCDWEDRQHTRVSKEEFTQDLNNNFQKMKKYGVKRDVTRYFLPSYEWYNADIVSWAEQEGIQVVNFTPGLRTAADYTYPEMGNRYLDSKTIYNQLIEKEQKEGLNGYIILVHLGTDPKRKDKFYTLLPRLIKELRKKDYHFKVINDML</sequence>
<dbReference type="PANTHER" id="PTHR10587">
    <property type="entry name" value="GLYCOSYL TRANSFERASE-RELATED"/>
    <property type="match status" value="1"/>
</dbReference>
<dbReference type="CDD" id="cd10917">
    <property type="entry name" value="CE4_NodB_like_6s_7s"/>
    <property type="match status" value="1"/>
</dbReference>